<protein>
    <recommendedName>
        <fullName evidence="4">RanBP2-type domain-containing protein</fullName>
    </recommendedName>
</protein>
<evidence type="ECO:0000256" key="1">
    <source>
        <dbReference type="SAM" id="Phobius"/>
    </source>
</evidence>
<keyword evidence="1" id="KW-1133">Transmembrane helix</keyword>
<dbReference type="EMBL" id="BNJG01000001">
    <property type="protein sequence ID" value="GHO52452.1"/>
    <property type="molecule type" value="Genomic_DNA"/>
</dbReference>
<name>A0ABQ3UJ74_9CHLR</name>
<evidence type="ECO:0008006" key="4">
    <source>
        <dbReference type="Google" id="ProtNLM"/>
    </source>
</evidence>
<dbReference type="RefSeq" id="WP_201369360.1">
    <property type="nucleotide sequence ID" value="NZ_BNJG01000001.1"/>
</dbReference>
<comment type="caution">
    <text evidence="2">The sequence shown here is derived from an EMBL/GenBank/DDBJ whole genome shotgun (WGS) entry which is preliminary data.</text>
</comment>
<evidence type="ECO:0000313" key="3">
    <source>
        <dbReference type="Proteomes" id="UP000654345"/>
    </source>
</evidence>
<keyword evidence="1" id="KW-0472">Membrane</keyword>
<keyword evidence="1" id="KW-0812">Transmembrane</keyword>
<accession>A0ABQ3UJ74</accession>
<reference evidence="2 3" key="1">
    <citation type="journal article" date="2021" name="Int. J. Syst. Evol. Microbiol.">
        <title>Reticulibacter mediterranei gen. nov., sp. nov., within the new family Reticulibacteraceae fam. nov., and Ktedonospora formicarum gen. nov., sp. nov., Ktedonobacter robiniae sp. nov., Dictyobacter formicarum sp. nov. and Dictyobacter arantiisoli sp. nov., belonging to the class Ktedonobacteria.</title>
        <authorList>
            <person name="Yabe S."/>
            <person name="Zheng Y."/>
            <person name="Wang C.M."/>
            <person name="Sakai Y."/>
            <person name="Abe K."/>
            <person name="Yokota A."/>
            <person name="Donadio S."/>
            <person name="Cavaletti L."/>
            <person name="Monciardini P."/>
        </authorList>
    </citation>
    <scope>NUCLEOTIDE SEQUENCE [LARGE SCALE GENOMIC DNA]</scope>
    <source>
        <strain evidence="2 3">SOSP1-30</strain>
    </source>
</reference>
<keyword evidence="3" id="KW-1185">Reference proteome</keyword>
<dbReference type="Proteomes" id="UP000654345">
    <property type="component" value="Unassembled WGS sequence"/>
</dbReference>
<feature type="transmembrane region" description="Helical" evidence="1">
    <location>
        <begin position="255"/>
        <end position="281"/>
    </location>
</feature>
<proteinExistence type="predicted"/>
<organism evidence="2 3">
    <name type="scientific">Ktedonobacter robiniae</name>
    <dbReference type="NCBI Taxonomy" id="2778365"/>
    <lineage>
        <taxon>Bacteria</taxon>
        <taxon>Bacillati</taxon>
        <taxon>Chloroflexota</taxon>
        <taxon>Ktedonobacteria</taxon>
        <taxon>Ktedonobacterales</taxon>
        <taxon>Ktedonobacteraceae</taxon>
        <taxon>Ktedonobacter</taxon>
    </lineage>
</organism>
<sequence length="351" mass="39051">MPSICPHCFVANFEQAATCLQCGAQLPTQRKGTGSFTKLARFTEIPQTPLPSMLSKSEDEEDALALPVSDPMLTVSNIPGIVARKTVAPLPQPDPQPRPMPHKQMQKLQLRPVLAGHGSIITHHSWFLTSQTGHHMEAGRVYTLLEEEARHRDLDDIQVACMHGQSGQPAYIQLQRQDASVFLSLTSLAEHLYISRTTTLRLPVSLFRCLAFVALTLFVIIAPFCAPSFVTLFAQSSWLSALVSPSPSNSFLSNWLLTGLFDLLSLLIYIPILCFFLVCLLRSLLAWRRQRDPLTLLRSRHIQLSQRDNAALLEHLANDIVRSTARHLGIDASDSLLVTASHQASQRFHLV</sequence>
<evidence type="ECO:0000313" key="2">
    <source>
        <dbReference type="EMBL" id="GHO52452.1"/>
    </source>
</evidence>
<feature type="transmembrane region" description="Helical" evidence="1">
    <location>
        <begin position="209"/>
        <end position="235"/>
    </location>
</feature>
<gene>
    <name evidence="2" type="ORF">KSB_09270</name>
</gene>